<comment type="caution">
    <text evidence="2">The sequence shown here is derived from an EMBL/GenBank/DDBJ whole genome shotgun (WGS) entry which is preliminary data.</text>
</comment>
<dbReference type="InterPro" id="IPR011990">
    <property type="entry name" value="TPR-like_helical_dom_sf"/>
</dbReference>
<reference evidence="2 3" key="1">
    <citation type="submission" date="2019-09" db="EMBL/GenBank/DDBJ databases">
        <authorList>
            <person name="Ou C."/>
        </authorList>
    </citation>
    <scope>NUCLEOTIDE SEQUENCE [LARGE SCALE GENOMIC DNA]</scope>
    <source>
        <strain evidence="2">S2</strain>
        <tissue evidence="2">Leaf</tissue>
    </source>
</reference>
<dbReference type="InterPro" id="IPR016460">
    <property type="entry name" value="COPB1"/>
</dbReference>
<dbReference type="Gene3D" id="1.25.10.10">
    <property type="entry name" value="Leucine-rich Repeat Variant"/>
    <property type="match status" value="1"/>
</dbReference>
<dbReference type="GO" id="GO:0006886">
    <property type="term" value="P:intracellular protein transport"/>
    <property type="evidence" value="ECO:0007669"/>
    <property type="project" value="InterPro"/>
</dbReference>
<dbReference type="AlphaFoldDB" id="A0A5N5GNU1"/>
<dbReference type="InterPro" id="IPR016024">
    <property type="entry name" value="ARM-type_fold"/>
</dbReference>
<dbReference type="SUPFAM" id="SSF48371">
    <property type="entry name" value="ARM repeat"/>
    <property type="match status" value="1"/>
</dbReference>
<dbReference type="GO" id="GO:0006891">
    <property type="term" value="P:intra-Golgi vesicle-mediated transport"/>
    <property type="evidence" value="ECO:0007669"/>
    <property type="project" value="TreeGrafter"/>
</dbReference>
<dbReference type="InterPro" id="IPR002553">
    <property type="entry name" value="Clathrin/coatomer_adapt-like_N"/>
</dbReference>
<dbReference type="InterPro" id="IPR036770">
    <property type="entry name" value="Ankyrin_rpt-contain_sf"/>
</dbReference>
<dbReference type="PANTHER" id="PTHR10635">
    <property type="entry name" value="COATOMER SUBUNIT BETA"/>
    <property type="match status" value="1"/>
</dbReference>
<gene>
    <name evidence="2" type="ORF">D8674_013088</name>
</gene>
<evidence type="ECO:0000313" key="2">
    <source>
        <dbReference type="EMBL" id="KAB2617219.1"/>
    </source>
</evidence>
<dbReference type="Pfam" id="PF01602">
    <property type="entry name" value="Adaptin_N"/>
    <property type="match status" value="1"/>
</dbReference>
<dbReference type="OrthoDB" id="1193052at2759"/>
<dbReference type="Gene3D" id="1.25.40.10">
    <property type="entry name" value="Tetratricopeptide repeat domain"/>
    <property type="match status" value="1"/>
</dbReference>
<dbReference type="SUPFAM" id="SSF48403">
    <property type="entry name" value="Ankyrin repeat"/>
    <property type="match status" value="1"/>
</dbReference>
<dbReference type="PANTHER" id="PTHR10635:SF0">
    <property type="entry name" value="COATOMER SUBUNIT BETA"/>
    <property type="match status" value="1"/>
</dbReference>
<dbReference type="GO" id="GO:0030126">
    <property type="term" value="C:COPI vesicle coat"/>
    <property type="evidence" value="ECO:0007669"/>
    <property type="project" value="TreeGrafter"/>
</dbReference>
<evidence type="ECO:0000313" key="3">
    <source>
        <dbReference type="Proteomes" id="UP000327157"/>
    </source>
</evidence>
<dbReference type="EMBL" id="SMOL01000401">
    <property type="protein sequence ID" value="KAB2617219.1"/>
    <property type="molecule type" value="Genomic_DNA"/>
</dbReference>
<proteinExistence type="predicted"/>
<name>A0A5N5GNU1_9ROSA</name>
<dbReference type="Proteomes" id="UP000327157">
    <property type="component" value="Chromosome 15"/>
</dbReference>
<dbReference type="InterPro" id="IPR011989">
    <property type="entry name" value="ARM-like"/>
</dbReference>
<dbReference type="GO" id="GO:0006888">
    <property type="term" value="P:endoplasmic reticulum to Golgi vesicle-mediated transport"/>
    <property type="evidence" value="ECO:0007669"/>
    <property type="project" value="TreeGrafter"/>
</dbReference>
<keyword evidence="3" id="KW-1185">Reference proteome</keyword>
<reference evidence="3" key="2">
    <citation type="submission" date="2019-10" db="EMBL/GenBank/DDBJ databases">
        <title>A de novo genome assembly of a pear dwarfing rootstock.</title>
        <authorList>
            <person name="Wang F."/>
            <person name="Wang J."/>
            <person name="Li S."/>
            <person name="Zhang Y."/>
            <person name="Fang M."/>
            <person name="Ma L."/>
            <person name="Zhao Y."/>
            <person name="Jiang S."/>
        </authorList>
    </citation>
    <scope>NUCLEOTIDE SEQUENCE [LARGE SCALE GENOMIC DNA]</scope>
</reference>
<feature type="domain" description="Clathrin/coatomer adaptor adaptin-like N-terminal" evidence="1">
    <location>
        <begin position="138"/>
        <end position="235"/>
    </location>
</feature>
<accession>A0A5N5GNU1</accession>
<organism evidence="2 3">
    <name type="scientific">Pyrus ussuriensis x Pyrus communis</name>
    <dbReference type="NCBI Taxonomy" id="2448454"/>
    <lineage>
        <taxon>Eukaryota</taxon>
        <taxon>Viridiplantae</taxon>
        <taxon>Streptophyta</taxon>
        <taxon>Embryophyta</taxon>
        <taxon>Tracheophyta</taxon>
        <taxon>Spermatophyta</taxon>
        <taxon>Magnoliopsida</taxon>
        <taxon>eudicotyledons</taxon>
        <taxon>Gunneridae</taxon>
        <taxon>Pentapetalae</taxon>
        <taxon>rosids</taxon>
        <taxon>fabids</taxon>
        <taxon>Rosales</taxon>
        <taxon>Rosaceae</taxon>
        <taxon>Amygdaloideae</taxon>
        <taxon>Maleae</taxon>
        <taxon>Pyrus</taxon>
    </lineage>
</organism>
<reference evidence="2 3" key="3">
    <citation type="submission" date="2019-11" db="EMBL/GenBank/DDBJ databases">
        <title>A de novo genome assembly of a pear dwarfing rootstock.</title>
        <authorList>
            <person name="Wang F."/>
            <person name="Wang J."/>
            <person name="Li S."/>
            <person name="Zhang Y."/>
            <person name="Fang M."/>
            <person name="Ma L."/>
            <person name="Zhao Y."/>
            <person name="Jiang S."/>
        </authorList>
    </citation>
    <scope>NUCLEOTIDE SEQUENCE [LARGE SCALE GENOMIC DNA]</scope>
    <source>
        <strain evidence="2">S2</strain>
        <tissue evidence="2">Leaf</tissue>
    </source>
</reference>
<protein>
    <submittedName>
        <fullName evidence="2">Coatomer subunit beta-1-like</fullName>
    </submittedName>
</protein>
<sequence length="596" mass="67722">MVSSFSNPGFPHVHAHPTRLLAMDARLFAAIDSFEASMSAAIREAMDSALIAIHKNDKYGWINWYLMGKFVKKHLFALHMFDELPKRWGENNMAITELVKERFSNKYFPSDPSNNHSIPQTILLLRELCRTNRGEQRRVVANTYYQLLLSQSDNNVKFIVLDQLTELKSSHREVVANMFMDVLRALSSYNLDIKRKTLDIVLSLGGTASIKRYLSELHFLSVSEEESNDSSQKVQQVNFMAMSFKRPTILADGTYATHHAASRIAFSPPTLFQGSVACGNLRSLLLTGDFFLGIVVAYLMTKLALRLEGDNLQFFHIQLIMILLPGWSSAQDCYAILISQAQPVRLLLHGAILGALYAGHIHSLLQRECIIESFLRGLSCMDLENHKLNPRIEHYGCIMDLLSHANLLNVAEKFIRDMPTQLDVVIWGSLLFTCKIYGNIELAKLVDKRTEVFEPQGAYVNSPRDARSPLIWDVGNGHQDAMEVLLQNNVNLVAENNYSITPLQSSVLDKDLSVRLTAYRSLCLHSEDASFSEREFINLLPIYWNSSLKLIKQVQELDLKKAWEESANECLRQIQLLVALRTTANWEDFHNSIFKP</sequence>
<evidence type="ECO:0000259" key="1">
    <source>
        <dbReference type="Pfam" id="PF01602"/>
    </source>
</evidence>